<dbReference type="InterPro" id="IPR013746">
    <property type="entry name" value="HMG_CoA_synt_C_dom"/>
</dbReference>
<keyword evidence="6" id="KW-0963">Cytoplasm</keyword>
<dbReference type="SUPFAM" id="SSF55729">
    <property type="entry name" value="Acyl-CoA N-acyltransferases (Nat)"/>
    <property type="match status" value="1"/>
</dbReference>
<reference evidence="16 17" key="1">
    <citation type="submission" date="2020-10" db="EMBL/GenBank/DDBJ databases">
        <title>Phylogeny of dyella-like bacteria.</title>
        <authorList>
            <person name="Fu J."/>
        </authorList>
    </citation>
    <scope>NUCLEOTIDE SEQUENCE [LARGE SCALE GENOMIC DNA]</scope>
    <source>
        <strain evidence="16 17">JP1</strain>
    </source>
</reference>
<dbReference type="CDD" id="cd06558">
    <property type="entry name" value="crotonase-like"/>
    <property type="match status" value="2"/>
</dbReference>
<dbReference type="SUPFAM" id="SSF50129">
    <property type="entry name" value="GroES-like"/>
    <property type="match status" value="1"/>
</dbReference>
<comment type="similarity">
    <text evidence="4">Belongs to the thiolase-like superfamily. HMG-CoA synthase family.</text>
</comment>
<comment type="catalytic activity">
    <reaction evidence="11">
        <text>a (3S)-3-hydroxyacyl-CoA + NAD(+) = a 3-oxoacyl-CoA + NADH + H(+)</text>
        <dbReference type="Rhea" id="RHEA:22432"/>
        <dbReference type="ChEBI" id="CHEBI:15378"/>
        <dbReference type="ChEBI" id="CHEBI:57318"/>
        <dbReference type="ChEBI" id="CHEBI:57540"/>
        <dbReference type="ChEBI" id="CHEBI:57945"/>
        <dbReference type="ChEBI" id="CHEBI:90726"/>
        <dbReference type="EC" id="1.1.1.35"/>
    </reaction>
</comment>
<dbReference type="InterPro" id="IPR011032">
    <property type="entry name" value="GroES-like_sf"/>
</dbReference>
<evidence type="ECO:0000256" key="2">
    <source>
        <dbReference type="ARBA" id="ARBA00004792"/>
    </source>
</evidence>
<dbReference type="InterPro" id="IPR014031">
    <property type="entry name" value="Ketoacyl_synth_C"/>
</dbReference>
<dbReference type="RefSeq" id="WP_404548787.1">
    <property type="nucleotide sequence ID" value="NZ_JADIKJ010000019.1"/>
</dbReference>
<gene>
    <name evidence="16" type="ORF">ISP15_16250</name>
</gene>
<dbReference type="Pfam" id="PF23297">
    <property type="entry name" value="ACP_SdgA_C"/>
    <property type="match status" value="1"/>
</dbReference>
<evidence type="ECO:0000313" key="16">
    <source>
        <dbReference type="EMBL" id="MFK2901892.1"/>
    </source>
</evidence>
<dbReference type="Pfam" id="PF23589">
    <property type="entry name" value="WHD_AprA"/>
    <property type="match status" value="1"/>
</dbReference>
<evidence type="ECO:0000259" key="15">
    <source>
        <dbReference type="PROSITE" id="PS52004"/>
    </source>
</evidence>
<dbReference type="Gene3D" id="3.90.180.10">
    <property type="entry name" value="Medium-chain alcohol dehydrogenases, catalytic domain"/>
    <property type="match status" value="1"/>
</dbReference>
<dbReference type="PROSITE" id="PS51186">
    <property type="entry name" value="GNAT"/>
    <property type="match status" value="1"/>
</dbReference>
<dbReference type="Gene3D" id="3.40.630.30">
    <property type="match status" value="1"/>
</dbReference>
<keyword evidence="5" id="KW-0596">Phosphopantetheine</keyword>
<dbReference type="SUPFAM" id="SSF52096">
    <property type="entry name" value="ClpP/crotonase"/>
    <property type="match status" value="2"/>
</dbReference>
<dbReference type="Proteomes" id="UP001620461">
    <property type="component" value="Unassembled WGS sequence"/>
</dbReference>
<dbReference type="PROSITE" id="PS52004">
    <property type="entry name" value="KS3_2"/>
    <property type="match status" value="1"/>
</dbReference>
<dbReference type="InterPro" id="IPR054514">
    <property type="entry name" value="RhiE-like_linker"/>
</dbReference>
<dbReference type="Gene3D" id="3.40.47.10">
    <property type="match status" value="2"/>
</dbReference>
<dbReference type="InterPro" id="IPR020841">
    <property type="entry name" value="PKS_Beta-ketoAc_synthase_dom"/>
</dbReference>
<evidence type="ECO:0000256" key="8">
    <source>
        <dbReference type="ARBA" id="ARBA00022679"/>
    </source>
</evidence>
<dbReference type="InterPro" id="IPR013149">
    <property type="entry name" value="ADH-like_C"/>
</dbReference>
<dbReference type="InterPro" id="IPR056394">
    <property type="entry name" value="AprA-like_N"/>
</dbReference>
<dbReference type="InterPro" id="IPR001753">
    <property type="entry name" value="Enoyl-CoA_hydra/iso"/>
</dbReference>
<dbReference type="InterPro" id="IPR029045">
    <property type="entry name" value="ClpP/crotonase-like_dom_sf"/>
</dbReference>
<evidence type="ECO:0000256" key="9">
    <source>
        <dbReference type="ARBA" id="ARBA00022737"/>
    </source>
</evidence>
<dbReference type="PROSITE" id="PS50075">
    <property type="entry name" value="CARRIER"/>
    <property type="match status" value="3"/>
</dbReference>
<dbReference type="Pfam" id="PF00550">
    <property type="entry name" value="PP-binding"/>
    <property type="match status" value="2"/>
</dbReference>
<comment type="caution">
    <text evidence="16">The sequence shown here is derived from an EMBL/GenBank/DDBJ whole genome shotgun (WGS) entry which is preliminary data.</text>
</comment>
<keyword evidence="10" id="KW-0511">Multifunctional enzyme</keyword>
<dbReference type="InterPro" id="IPR016181">
    <property type="entry name" value="Acyl_CoA_acyltransferase"/>
</dbReference>
<dbReference type="PROSITE" id="PS01162">
    <property type="entry name" value="QOR_ZETA_CRYSTAL"/>
    <property type="match status" value="1"/>
</dbReference>
<name>A0ABW8JL92_9GAMM</name>
<dbReference type="InterPro" id="IPR018201">
    <property type="entry name" value="Ketoacyl_synth_AS"/>
</dbReference>
<dbReference type="InterPro" id="IPR036736">
    <property type="entry name" value="ACP-like_sf"/>
</dbReference>
<dbReference type="GO" id="GO:0004421">
    <property type="term" value="F:hydroxymethylglutaryl-CoA synthase activity"/>
    <property type="evidence" value="ECO:0007669"/>
    <property type="project" value="UniProtKB-EC"/>
</dbReference>
<dbReference type="InterPro" id="IPR016039">
    <property type="entry name" value="Thiolase-like"/>
</dbReference>
<feature type="domain" description="N-acetyltransferase" evidence="14">
    <location>
        <begin position="501"/>
        <end position="696"/>
    </location>
</feature>
<evidence type="ECO:0000256" key="12">
    <source>
        <dbReference type="SAM" id="MobiDB-lite"/>
    </source>
</evidence>
<dbReference type="InterPro" id="IPR056395">
    <property type="entry name" value="WH_AprA"/>
</dbReference>
<keyword evidence="9" id="KW-0677">Repeat</keyword>
<dbReference type="Pfam" id="PF01154">
    <property type="entry name" value="HMG_CoA_synt_N"/>
    <property type="match status" value="1"/>
</dbReference>
<dbReference type="SMART" id="SM00823">
    <property type="entry name" value="PKS_PP"/>
    <property type="match status" value="3"/>
</dbReference>
<dbReference type="InterPro" id="IPR020843">
    <property type="entry name" value="ER"/>
</dbReference>
<dbReference type="InterPro" id="IPR020806">
    <property type="entry name" value="PKS_PP-bd"/>
</dbReference>
<evidence type="ECO:0000256" key="6">
    <source>
        <dbReference type="ARBA" id="ARBA00022490"/>
    </source>
</evidence>
<dbReference type="Gene3D" id="3.90.226.10">
    <property type="entry name" value="2-enoyl-CoA Hydratase, Chain A, domain 1"/>
    <property type="match status" value="2"/>
</dbReference>
<dbReference type="Pfam" id="PF22336">
    <property type="entry name" value="RhiE-like_linker"/>
    <property type="match status" value="1"/>
</dbReference>
<keyword evidence="8 16" id="KW-0808">Transferase</keyword>
<dbReference type="InterPro" id="IPR013154">
    <property type="entry name" value="ADH-like_N"/>
</dbReference>
<sequence length="2986" mass="322547">MLDIINGLANGWVAATVIDALSRRALLAALVRQPMPVAAMVSAYGANEGNLRAALRLLDELGWIDAVERDVYAANARTELAAPPPIAVALSVPRDGSETATWLSGLSQCLDDWGRADPALASMWDGALLAPLLLGLYEPGLHALEHPAPSGWDGRVWEAVRRLFVHRGWGAQGDTAFRLTQAGLSLLSSAGALGTVISYAPMFRQMDALLFGDARAVFATDAGGHEAHVDRTLNVIASGVQHQSHFAELDALIVRLFNDTPLDAQPRYVADMGCGDGTLLRRIYEVVRTRTARGQALDAYPLTLIGADYNDLSLQATHRTLAELPHCLVHADIAEPRQLLLDLAAQGITELDKILHVRSFLDHDRPFKAVTDLRSAQARQDFNYAGVYVARDGGAIEPAQAVQSLVEHLRRWREQMSPYGLVVLEVHNLHPATVRRGPDQTESAYYDAFHAFSGQQLVEASVFLMAAAEAGLFPEPGVSRLLPKTASFSRISLHRLLPQPYTVRHPLPGDLPQLVELDQRSQPEALHTPADELARRVKELPQMQMVLEVDGHIVAALYAQRIACIDVLHSSRHRELAKLHRADGRALQLLGLYVTPSMHGRGYSDALLQLMLLYAAALDDIDRVVGVTRCANYFQYRGEASIEQYIRTQRELGQWTDPMLHFHASHGAAIGDVLPQFRPADVDNDGAGIVIEYPLRESQEHRAAFAVAGDAPSAQLRTIGEVERTVRHIVSQVLGPERTSAYGPRIPLMEMGLGSLELLELRRLLGDATGRRLDATFFFSYGTPEAVIAYLGEQLHAGAAAAPAMDVTSVVPVAAPVAAQAADADDAIAIVGMACRLPGGIADPEQFWQALIEGRDLIGSLPPERAALRRSGAKPFRWEAGFLHAVDRFDAGFFRISPHEAEWLDPQQRLLLEASWEALESAAMAPSRLRGARCGVFVGQMGCEYADLLAQRGNAPVEAHFATGSACAVAAGRLSYFYDWQGPALSLDTACSSSLVAVHEACSSLQRGECALALAAGVNLLLDDKRFEAFERAGMLSPNGRCKTFDDTADGYVRSEGCAVVVLKRLADAQADGDRILAVIRGSAINQDGGSVSLTAPSQRAQQALIEEALAKAHVSPASIAYLEAHGTGTSLGDPIEVLAALQVLGRERPHDRPLLIGSAKSHLGHLEAAAGLAGLIKLVLCMQHDMLPAQLHFTTPNAHIPWDRLPARVVDHAQAWPAGSRRAGVSSFGFSGTNAHVVVEAYQPSSRQPTPVNGAVAIVLSARNNDRLLLRVAQLQRYLEQAAHDGRNVNLADLAYTLQVGREAMSARLALIVPTVEALQHKLAQVRAKEAPGEDVYGGEADGNQASPALFTADELLRQAMGGGANHGELHQLARSWVRGMSVDWASLYGDPKPQRLALPTYPFLATRYWVPETDNTASSEREWPGQEQVMPVSGQGETVARDDKPVAPVVQAKLAALLGVQPDEIELDVRLSELGLDSLAAIELRNWALQTYGVDIPQSTLLLGATARTVTDAITAMNMPSSDRSAAERAPRAAGATPRDDLDVAEMAREIQLEIAQPGQISSLRWRSSPAGTKLASDQIRMRVHYAALNFKDAMLSLGMLPGYAPVLGIEASGSIIELGSDVPRLYPRLQVGTRVIACTPGAQASAEAGSEQRSMMRTTVVLQASDTLPLPANVSDAEGAGFLSAYATAWYALHHVARVAAGETVLIHSAAGGVGIAAVQVARSLGADVIASAGSDAKRRYLRERWGLEQTIDSHRPEAFKAAIARLTDERGVDVVLNSLHGAGLRESLRCLAPAGRHVEIGKRDILQDAAIGLRALENNIAFHSVHLDGLAKTHPERVRALMCECAERLAQGQAAPLPMTIFPAEQVIDAFRSMASGDHIGKVMLSMVRHEATPTEQGAGHVALTAGGEVPEQDQPFAMGAELEQSGDHVGRQASDSSAGPAVKKKIAELLGFKQHEIPHDASLASLGLDSLAAIELRNWVKQRWNVDMSQSMLLTGATAEAVIQVIGAKDDAAVSTPMVAAAPIATVSSAAARPEAPGVDPAVTNVAMLPCVSRRHASSNAGERTIQLERCFSIQSLARLRQDLAETNQVIVVRGASAEHFCLGMDLDQVHFDDAAMSTALEHFAALTRQLSAAKMPVICVVEGQCRGGGMLFPSMASVVLANEDASFGFPEIRRGGLPGLVSVAAQQRLDRAACRKLMLTGDSFDAKTAATLGLVDFVGTKEAVEQELGRLLARFATIEPGLLETCQSQLPASDLDSALVMMGGLGLKAANRVRDARKLVSLLHDPDSGVVTIELDDAEHSNAIDWPIAEDLSRAIDAARQLAGLRAVVLQGCGPHFCVGANPYRFIAQLKALPVLVASRVTYDIYRAFTSIRELEVPVICVVHGKVIGGGFAAMLNADYRICTADAVFNYGNISRGVCPGLLLSESLERLVGKKWAFELYLNDYTMTAEEALAIGLVNEVHPTLEAAQAAAMAMARRIGAYPSAGVRATTALMRPGVDHARLARESLGMARCNIHGSAFTGDWKNEVRRPALAAPSPAQTPTAVMQPAQTQAAGQRAQAVGIIAMELYFPNHMVMQADMEDYQHCEGKYTIGLGQEAITFCGGEEDTVSMAMTAVQRLMDRYGIDWSSIGRLEVGTESPVDRSKSIKTYLMQLFEQRGCYDVEGVDTYNACYGGTSALFNTVAWCQSEAWDGRLGLVVCVDIAEFDEEQRFLTGAAAVAMLVGPDASLVMLPERASHMLHRWDFYKPVGWPKPFPLMDGRHSIDVYLSCLDGCQKKLAERTGQALIGEHDYFVFHCTSTYLIKRAFDRLVHNERPAASRIDKQNLFDAMVQPGTVLTRQLGSVYTASLYVCLYSLLLEQYEEIVGKVIGLYSYGSGASASFYRLRVARTPQIDRDIGVRLKQRRRHDPLAFEQLSKEYSDAYGRFGYVPADHHDRLAGVYYLQHVDDQGHRVYARHGDVLHEASEQPGKVQHEASAVLQ</sequence>
<dbReference type="InterPro" id="IPR050091">
    <property type="entry name" value="PKS_NRPS_Biosynth_Enz"/>
</dbReference>
<evidence type="ECO:0000256" key="3">
    <source>
        <dbReference type="ARBA" id="ARBA00005194"/>
    </source>
</evidence>
<dbReference type="InterPro" id="IPR010122">
    <property type="entry name" value="HMG_CoA_synthase_euk"/>
</dbReference>
<organism evidence="16 17">
    <name type="scientific">Dyella jejuensis</name>
    <dbReference type="NCBI Taxonomy" id="1432009"/>
    <lineage>
        <taxon>Bacteria</taxon>
        <taxon>Pseudomonadati</taxon>
        <taxon>Pseudomonadota</taxon>
        <taxon>Gammaproteobacteria</taxon>
        <taxon>Lysobacterales</taxon>
        <taxon>Rhodanobacteraceae</taxon>
        <taxon>Dyella</taxon>
    </lineage>
</organism>
<dbReference type="InterPro" id="IPR006162">
    <property type="entry name" value="Ppantetheine_attach_site"/>
</dbReference>
<dbReference type="InterPro" id="IPR009081">
    <property type="entry name" value="PP-bd_ACP"/>
</dbReference>
<dbReference type="Pfam" id="PF02801">
    <property type="entry name" value="Ketoacyl-synt_C"/>
    <property type="match status" value="1"/>
</dbReference>
<comment type="pathway">
    <text evidence="3">Lipid metabolism; fatty acid biosynthesis.</text>
</comment>
<dbReference type="Gene3D" id="1.10.1200.10">
    <property type="entry name" value="ACP-like"/>
    <property type="match status" value="3"/>
</dbReference>
<keyword evidence="17" id="KW-1185">Reference proteome</keyword>
<keyword evidence="16" id="KW-0012">Acyltransferase</keyword>
<dbReference type="InterPro" id="IPR000182">
    <property type="entry name" value="GNAT_dom"/>
</dbReference>
<feature type="domain" description="Carrier" evidence="13">
    <location>
        <begin position="1446"/>
        <end position="1523"/>
    </location>
</feature>
<protein>
    <submittedName>
        <fullName evidence="16">Hydroxymethylglutaryl-CoA synthase</fullName>
        <ecNumber evidence="16">2.3.3.10</ecNumber>
    </submittedName>
</protein>
<evidence type="ECO:0000256" key="1">
    <source>
        <dbReference type="ARBA" id="ARBA00004496"/>
    </source>
</evidence>
<dbReference type="InterPro" id="IPR036291">
    <property type="entry name" value="NAD(P)-bd_dom_sf"/>
</dbReference>
<comment type="subcellular location">
    <subcellularLocation>
        <location evidence="1">Cytoplasm</location>
    </subcellularLocation>
</comment>
<dbReference type="Gene3D" id="1.10.1240.100">
    <property type="match status" value="1"/>
</dbReference>
<dbReference type="Pfam" id="PF00107">
    <property type="entry name" value="ADH_zinc_N"/>
    <property type="match status" value="1"/>
</dbReference>
<dbReference type="CDD" id="cd00833">
    <property type="entry name" value="PKS"/>
    <property type="match status" value="1"/>
</dbReference>
<evidence type="ECO:0000256" key="10">
    <source>
        <dbReference type="ARBA" id="ARBA00023268"/>
    </source>
</evidence>
<evidence type="ECO:0000313" key="17">
    <source>
        <dbReference type="Proteomes" id="UP001620461"/>
    </source>
</evidence>
<dbReference type="CDD" id="cd05195">
    <property type="entry name" value="enoyl_red"/>
    <property type="match status" value="1"/>
</dbReference>
<dbReference type="InterPro" id="IPR056393">
    <property type="entry name" value="AprA-like_MT2"/>
</dbReference>
<comment type="pathway">
    <text evidence="2">Antibiotic biosynthesis.</text>
</comment>
<dbReference type="InterPro" id="IPR014030">
    <property type="entry name" value="Ketoacyl_synth_N"/>
</dbReference>
<evidence type="ECO:0000259" key="13">
    <source>
        <dbReference type="PROSITE" id="PS50075"/>
    </source>
</evidence>
<dbReference type="Pfam" id="PF08240">
    <property type="entry name" value="ADH_N"/>
    <property type="match status" value="1"/>
</dbReference>
<dbReference type="SUPFAM" id="SSF47336">
    <property type="entry name" value="ACP-like"/>
    <property type="match status" value="3"/>
</dbReference>
<dbReference type="SUPFAM" id="SSF53901">
    <property type="entry name" value="Thiolase-like"/>
    <property type="match status" value="3"/>
</dbReference>
<dbReference type="Pfam" id="PF23526">
    <property type="entry name" value="AprA_N"/>
    <property type="match status" value="1"/>
</dbReference>
<dbReference type="InterPro" id="IPR002364">
    <property type="entry name" value="Quin_OxRdtase/zeta-crystal_CS"/>
</dbReference>
<dbReference type="PANTHER" id="PTHR43775">
    <property type="entry name" value="FATTY ACID SYNTHASE"/>
    <property type="match status" value="1"/>
</dbReference>
<dbReference type="EMBL" id="JADIKJ010000019">
    <property type="protein sequence ID" value="MFK2901892.1"/>
    <property type="molecule type" value="Genomic_DNA"/>
</dbReference>
<dbReference type="EC" id="2.3.3.10" evidence="16"/>
<dbReference type="NCBIfam" id="TIGR01833">
    <property type="entry name" value="HMG-CoA-S_euk"/>
    <property type="match status" value="1"/>
</dbReference>
<dbReference type="SMART" id="SM00825">
    <property type="entry name" value="PKS_KS"/>
    <property type="match status" value="1"/>
</dbReference>
<dbReference type="SUPFAM" id="SSF51735">
    <property type="entry name" value="NAD(P)-binding Rossmann-fold domains"/>
    <property type="match status" value="1"/>
</dbReference>
<feature type="domain" description="Carrier" evidence="13">
    <location>
        <begin position="1938"/>
        <end position="2015"/>
    </location>
</feature>
<evidence type="ECO:0000256" key="4">
    <source>
        <dbReference type="ARBA" id="ARBA00007061"/>
    </source>
</evidence>
<dbReference type="Pfam" id="PF23525">
    <property type="entry name" value="Methyltransf_36"/>
    <property type="match status" value="1"/>
</dbReference>
<proteinExistence type="inferred from homology"/>
<dbReference type="InterPro" id="IPR013528">
    <property type="entry name" value="HMG_CoA_synth_N"/>
</dbReference>
<accession>A0ABW8JL92</accession>
<keyword evidence="7" id="KW-0597">Phosphoprotein</keyword>
<dbReference type="Pfam" id="PF00378">
    <property type="entry name" value="ECH_1"/>
    <property type="match status" value="2"/>
</dbReference>
<feature type="region of interest" description="Disordered" evidence="12">
    <location>
        <begin position="1522"/>
        <end position="1543"/>
    </location>
</feature>
<dbReference type="Pfam" id="PF00109">
    <property type="entry name" value="ketoacyl-synt"/>
    <property type="match status" value="1"/>
</dbReference>
<feature type="domain" description="Ketosynthase family 3 (KS3)" evidence="15">
    <location>
        <begin position="825"/>
        <end position="1242"/>
    </location>
</feature>
<dbReference type="PANTHER" id="PTHR43775:SF37">
    <property type="entry name" value="SI:DKEY-61P9.11"/>
    <property type="match status" value="1"/>
</dbReference>
<feature type="domain" description="Carrier" evidence="13">
    <location>
        <begin position="717"/>
        <end position="795"/>
    </location>
</feature>
<dbReference type="CDD" id="cd00827">
    <property type="entry name" value="init_cond_enzymes"/>
    <property type="match status" value="1"/>
</dbReference>
<dbReference type="PROSITE" id="PS00012">
    <property type="entry name" value="PHOSPHOPANTETHEINE"/>
    <property type="match status" value="2"/>
</dbReference>
<dbReference type="Pfam" id="PF08540">
    <property type="entry name" value="HMG_CoA_synt_C"/>
    <property type="match status" value="2"/>
</dbReference>
<evidence type="ECO:0000259" key="14">
    <source>
        <dbReference type="PROSITE" id="PS51186"/>
    </source>
</evidence>
<evidence type="ECO:0000256" key="5">
    <source>
        <dbReference type="ARBA" id="ARBA00022450"/>
    </source>
</evidence>
<evidence type="ECO:0000256" key="11">
    <source>
        <dbReference type="ARBA" id="ARBA00049556"/>
    </source>
</evidence>
<dbReference type="PROSITE" id="PS00606">
    <property type="entry name" value="KS3_1"/>
    <property type="match status" value="1"/>
</dbReference>
<evidence type="ECO:0000256" key="7">
    <source>
        <dbReference type="ARBA" id="ARBA00022553"/>
    </source>
</evidence>
<dbReference type="SMART" id="SM00829">
    <property type="entry name" value="PKS_ER"/>
    <property type="match status" value="1"/>
</dbReference>